<keyword evidence="2" id="KW-1185">Reference proteome</keyword>
<dbReference type="Proteomes" id="UP000596827">
    <property type="component" value="Unassembled WGS sequence"/>
</dbReference>
<evidence type="ECO:0000313" key="1">
    <source>
        <dbReference type="EMBL" id="MBC5765428.1"/>
    </source>
</evidence>
<sequence length="242" mass="27134">MDQPKIIIIAGPNGAGKTTFAREFLLREGDCRQFVNADLIAAGLSPFAPEKAAVRAGRLMLQAIDEHVARRESFALETTLSGLGYARQMAGWRGAGYRVDLHFLSIPAVEECIRRVARRVQQGGHDIPEDVIRRRFTSGLRLFETVYRDLADAWFFYDNSGDTPQVLDWKDPMEPRNLLREHQPAYAGLPPDAPESVRGAYAALLRAAQRAREVARQTGTKLVIYDNGEVLELDPDDERLRS</sequence>
<dbReference type="PANTHER" id="PTHR39206:SF1">
    <property type="entry name" value="SLL8004 PROTEIN"/>
    <property type="match status" value="1"/>
</dbReference>
<proteinExistence type="predicted"/>
<organism evidence="1 2">
    <name type="scientific">Ramlibacter albus</name>
    <dbReference type="NCBI Taxonomy" id="2079448"/>
    <lineage>
        <taxon>Bacteria</taxon>
        <taxon>Pseudomonadati</taxon>
        <taxon>Pseudomonadota</taxon>
        <taxon>Betaproteobacteria</taxon>
        <taxon>Burkholderiales</taxon>
        <taxon>Comamonadaceae</taxon>
        <taxon>Ramlibacter</taxon>
    </lineage>
</organism>
<evidence type="ECO:0000313" key="2">
    <source>
        <dbReference type="Proteomes" id="UP000596827"/>
    </source>
</evidence>
<reference evidence="1" key="1">
    <citation type="submission" date="2020-08" db="EMBL/GenBank/DDBJ databases">
        <title>Ramlibacter sp. GTP1 16S ribosomal RNA gene genome sequencing and assembly.</title>
        <authorList>
            <person name="Kang M."/>
        </authorList>
    </citation>
    <scope>NUCLEOTIDE SEQUENCE</scope>
    <source>
        <strain evidence="1">GTP1</strain>
    </source>
</reference>
<dbReference type="SUPFAM" id="SSF52540">
    <property type="entry name" value="P-loop containing nucleoside triphosphate hydrolases"/>
    <property type="match status" value="1"/>
</dbReference>
<dbReference type="PANTHER" id="PTHR39206">
    <property type="entry name" value="SLL8004 PROTEIN"/>
    <property type="match status" value="1"/>
</dbReference>
<dbReference type="AlphaFoldDB" id="A0A923S336"/>
<dbReference type="InterPro" id="IPR027417">
    <property type="entry name" value="P-loop_NTPase"/>
</dbReference>
<accession>A0A923S336</accession>
<protein>
    <submittedName>
        <fullName evidence="1">Zeta toxin family protein</fullName>
    </submittedName>
</protein>
<gene>
    <name evidence="1" type="ORF">H8R02_13250</name>
</gene>
<name>A0A923S336_9BURK</name>
<dbReference type="Pfam" id="PF13671">
    <property type="entry name" value="AAA_33"/>
    <property type="match status" value="1"/>
</dbReference>
<dbReference type="RefSeq" id="WP_187081900.1">
    <property type="nucleotide sequence ID" value="NZ_JACORU010000004.1"/>
</dbReference>
<dbReference type="EMBL" id="JACORU010000004">
    <property type="protein sequence ID" value="MBC5765428.1"/>
    <property type="molecule type" value="Genomic_DNA"/>
</dbReference>
<comment type="caution">
    <text evidence="1">The sequence shown here is derived from an EMBL/GenBank/DDBJ whole genome shotgun (WGS) entry which is preliminary data.</text>
</comment>
<dbReference type="Gene3D" id="3.40.50.300">
    <property type="entry name" value="P-loop containing nucleotide triphosphate hydrolases"/>
    <property type="match status" value="1"/>
</dbReference>